<evidence type="ECO:0000259" key="1">
    <source>
        <dbReference type="Pfam" id="PF17892"/>
    </source>
</evidence>
<dbReference type="Proteomes" id="UP001169760">
    <property type="component" value="Unassembled WGS sequence"/>
</dbReference>
<evidence type="ECO:0000313" key="3">
    <source>
        <dbReference type="Proteomes" id="UP001169760"/>
    </source>
</evidence>
<dbReference type="Pfam" id="PF17892">
    <property type="entry name" value="Cadherin_5"/>
    <property type="match status" value="1"/>
</dbReference>
<dbReference type="EMBL" id="JAUOPB010000372">
    <property type="protein sequence ID" value="MDO6425178.1"/>
    <property type="molecule type" value="Genomic_DNA"/>
</dbReference>
<proteinExistence type="predicted"/>
<sequence length="85" mass="8539">TASEDDAAYSLDLLTNASDADSSDTLNVNNLTLVSGDASGITVSGNSLSIDPNAYNALATGESEVITYSYDVEDGNGGSVAQTAT</sequence>
<dbReference type="InterPro" id="IPR041690">
    <property type="entry name" value="Cadherin_5"/>
</dbReference>
<protein>
    <submittedName>
        <fullName evidence="2">Cadherin-like domain-containing protein</fullName>
    </submittedName>
</protein>
<dbReference type="RefSeq" id="WP_303494615.1">
    <property type="nucleotide sequence ID" value="NZ_JAUOPB010000372.1"/>
</dbReference>
<feature type="non-terminal residue" evidence="2">
    <location>
        <position position="85"/>
    </location>
</feature>
<reference evidence="2" key="1">
    <citation type="submission" date="2023-07" db="EMBL/GenBank/DDBJ databases">
        <title>Genome content predicts the carbon catabolic preferences of heterotrophic bacteria.</title>
        <authorList>
            <person name="Gralka M."/>
        </authorList>
    </citation>
    <scope>NUCLEOTIDE SEQUENCE</scope>
    <source>
        <strain evidence="2">I3M17_2</strain>
    </source>
</reference>
<gene>
    <name evidence="2" type="ORF">Q4521_22060</name>
</gene>
<dbReference type="AlphaFoldDB" id="A0AAW7XBZ6"/>
<name>A0AAW7XBZ6_9GAMM</name>
<comment type="caution">
    <text evidence="2">The sequence shown here is derived from an EMBL/GenBank/DDBJ whole genome shotgun (WGS) entry which is preliminary data.</text>
</comment>
<evidence type="ECO:0000313" key="2">
    <source>
        <dbReference type="EMBL" id="MDO6425178.1"/>
    </source>
</evidence>
<accession>A0AAW7XBZ6</accession>
<organism evidence="2 3">
    <name type="scientific">Saccharophagus degradans</name>
    <dbReference type="NCBI Taxonomy" id="86304"/>
    <lineage>
        <taxon>Bacteria</taxon>
        <taxon>Pseudomonadati</taxon>
        <taxon>Pseudomonadota</taxon>
        <taxon>Gammaproteobacteria</taxon>
        <taxon>Cellvibrionales</taxon>
        <taxon>Cellvibrionaceae</taxon>
        <taxon>Saccharophagus</taxon>
    </lineage>
</organism>
<feature type="domain" description="Cadherin-like" evidence="1">
    <location>
        <begin position="5"/>
        <end position="85"/>
    </location>
</feature>
<feature type="non-terminal residue" evidence="2">
    <location>
        <position position="1"/>
    </location>
</feature>